<dbReference type="InterPro" id="IPR013083">
    <property type="entry name" value="Znf_RING/FYVE/PHD"/>
</dbReference>
<evidence type="ECO:0000259" key="12">
    <source>
        <dbReference type="PROSITE" id="PS50178"/>
    </source>
</evidence>
<feature type="region of interest" description="Disordered" evidence="9">
    <location>
        <begin position="714"/>
        <end position="791"/>
    </location>
</feature>
<dbReference type="GO" id="GO:0005856">
    <property type="term" value="C:cytoskeleton"/>
    <property type="evidence" value="ECO:0007669"/>
    <property type="project" value="UniProtKB-SubCell"/>
</dbReference>
<feature type="domain" description="PH" evidence="10">
    <location>
        <begin position="2555"/>
        <end position="2649"/>
    </location>
</feature>
<feature type="compositionally biased region" description="Basic and acidic residues" evidence="9">
    <location>
        <begin position="1459"/>
        <end position="1468"/>
    </location>
</feature>
<dbReference type="EMBL" id="CAXIEN010000054">
    <property type="protein sequence ID" value="CAL1271518.1"/>
    <property type="molecule type" value="Genomic_DNA"/>
</dbReference>
<evidence type="ECO:0000259" key="11">
    <source>
        <dbReference type="PROSITE" id="PS50010"/>
    </source>
</evidence>
<feature type="compositionally biased region" description="Basic and acidic residues" evidence="9">
    <location>
        <begin position="1817"/>
        <end position="1827"/>
    </location>
</feature>
<feature type="compositionally biased region" description="Polar residues" evidence="9">
    <location>
        <begin position="2756"/>
        <end position="2770"/>
    </location>
</feature>
<evidence type="ECO:0000256" key="4">
    <source>
        <dbReference type="ARBA" id="ARBA00022723"/>
    </source>
</evidence>
<feature type="compositionally biased region" description="Basic and acidic residues" evidence="9">
    <location>
        <begin position="343"/>
        <end position="376"/>
    </location>
</feature>
<feature type="domain" description="DH" evidence="11">
    <location>
        <begin position="2337"/>
        <end position="2526"/>
    </location>
</feature>
<dbReference type="SUPFAM" id="SSF48065">
    <property type="entry name" value="DBL homology domain (DH-domain)"/>
    <property type="match status" value="1"/>
</dbReference>
<evidence type="ECO:0000313" key="13">
    <source>
        <dbReference type="EMBL" id="CAL1271518.1"/>
    </source>
</evidence>
<feature type="compositionally biased region" description="Basic and acidic residues" evidence="9">
    <location>
        <begin position="2018"/>
        <end position="2046"/>
    </location>
</feature>
<feature type="compositionally biased region" description="Basic and acidic residues" evidence="9">
    <location>
        <begin position="664"/>
        <end position="677"/>
    </location>
</feature>
<feature type="region of interest" description="Disordered" evidence="9">
    <location>
        <begin position="905"/>
        <end position="1157"/>
    </location>
</feature>
<evidence type="ECO:0000256" key="6">
    <source>
        <dbReference type="ARBA" id="ARBA00022833"/>
    </source>
</evidence>
<feature type="region of interest" description="Disordered" evidence="9">
    <location>
        <begin position="1226"/>
        <end position="1279"/>
    </location>
</feature>
<feature type="region of interest" description="Disordered" evidence="9">
    <location>
        <begin position="293"/>
        <end position="698"/>
    </location>
</feature>
<feature type="region of interest" description="Disordered" evidence="9">
    <location>
        <begin position="2087"/>
        <end position="2134"/>
    </location>
</feature>
<feature type="compositionally biased region" description="Pro residues" evidence="9">
    <location>
        <begin position="1487"/>
        <end position="1499"/>
    </location>
</feature>
<keyword evidence="14" id="KW-1185">Reference proteome</keyword>
<dbReference type="Proteomes" id="UP001497382">
    <property type="component" value="Unassembled WGS sequence"/>
</dbReference>
<evidence type="ECO:0000256" key="3">
    <source>
        <dbReference type="ARBA" id="ARBA00022658"/>
    </source>
</evidence>
<dbReference type="InterPro" id="IPR011993">
    <property type="entry name" value="PH-like_dom_sf"/>
</dbReference>
<reference evidence="13 14" key="1">
    <citation type="submission" date="2024-04" db="EMBL/GenBank/DDBJ databases">
        <authorList>
            <person name="Rising A."/>
            <person name="Reimegard J."/>
            <person name="Sonavane S."/>
            <person name="Akerstrom W."/>
            <person name="Nylinder S."/>
            <person name="Hedman E."/>
            <person name="Kallberg Y."/>
        </authorList>
    </citation>
    <scope>NUCLEOTIDE SEQUENCE [LARGE SCALE GENOMIC DNA]</scope>
</reference>
<feature type="domain" description="PH" evidence="10">
    <location>
        <begin position="2805"/>
        <end position="2902"/>
    </location>
</feature>
<accession>A0AAV1ZIF7</accession>
<evidence type="ECO:0000256" key="1">
    <source>
        <dbReference type="ARBA" id="ARBA00004245"/>
    </source>
</evidence>
<feature type="region of interest" description="Disordered" evidence="9">
    <location>
        <begin position="210"/>
        <end position="275"/>
    </location>
</feature>
<feature type="compositionally biased region" description="Basic residues" evidence="9">
    <location>
        <begin position="2774"/>
        <end position="2788"/>
    </location>
</feature>
<dbReference type="Gene3D" id="1.20.900.10">
    <property type="entry name" value="Dbl homology (DH) domain"/>
    <property type="match status" value="1"/>
</dbReference>
<feature type="compositionally biased region" description="Polar residues" evidence="9">
    <location>
        <begin position="1945"/>
        <end position="1954"/>
    </location>
</feature>
<feature type="compositionally biased region" description="Pro residues" evidence="9">
    <location>
        <begin position="1662"/>
        <end position="1685"/>
    </location>
</feature>
<feature type="compositionally biased region" description="Basic and acidic residues" evidence="9">
    <location>
        <begin position="249"/>
        <end position="270"/>
    </location>
</feature>
<keyword evidence="3" id="KW-0344">Guanine-nucleotide releasing factor</keyword>
<feature type="compositionally biased region" description="Basic and acidic residues" evidence="9">
    <location>
        <begin position="1228"/>
        <end position="1259"/>
    </location>
</feature>
<feature type="compositionally biased region" description="Basic and acidic residues" evidence="9">
    <location>
        <begin position="464"/>
        <end position="502"/>
    </location>
</feature>
<feature type="compositionally biased region" description="Basic and acidic residues" evidence="9">
    <location>
        <begin position="398"/>
        <end position="442"/>
    </location>
</feature>
<feature type="compositionally biased region" description="Polar residues" evidence="9">
    <location>
        <begin position="76"/>
        <end position="93"/>
    </location>
</feature>
<feature type="compositionally biased region" description="Low complexity" evidence="9">
    <location>
        <begin position="212"/>
        <end position="234"/>
    </location>
</feature>
<feature type="region of interest" description="Disordered" evidence="9">
    <location>
        <begin position="1583"/>
        <end position="1691"/>
    </location>
</feature>
<feature type="compositionally biased region" description="Polar residues" evidence="9">
    <location>
        <begin position="1589"/>
        <end position="1608"/>
    </location>
</feature>
<feature type="compositionally biased region" description="Low complexity" evidence="9">
    <location>
        <begin position="1260"/>
        <end position="1270"/>
    </location>
</feature>
<feature type="compositionally biased region" description="Basic and acidic residues" evidence="9">
    <location>
        <begin position="1932"/>
        <end position="1944"/>
    </location>
</feature>
<dbReference type="GO" id="GO:0005085">
    <property type="term" value="F:guanyl-nucleotide exchange factor activity"/>
    <property type="evidence" value="ECO:0007669"/>
    <property type="project" value="UniProtKB-KW"/>
</dbReference>
<feature type="compositionally biased region" description="Basic and acidic residues" evidence="9">
    <location>
        <begin position="293"/>
        <end position="317"/>
    </location>
</feature>
<dbReference type="PROSITE" id="PS50010">
    <property type="entry name" value="DH_2"/>
    <property type="match status" value="1"/>
</dbReference>
<feature type="region of interest" description="Disordered" evidence="9">
    <location>
        <begin position="843"/>
        <end position="886"/>
    </location>
</feature>
<feature type="compositionally biased region" description="Polar residues" evidence="9">
    <location>
        <begin position="1507"/>
        <end position="1516"/>
    </location>
</feature>
<dbReference type="PANTHER" id="PTHR12673">
    <property type="entry name" value="FACIOGENITAL DYSPLASIA PROTEIN"/>
    <property type="match status" value="1"/>
</dbReference>
<evidence type="ECO:0000256" key="7">
    <source>
        <dbReference type="ARBA" id="ARBA00023212"/>
    </source>
</evidence>
<evidence type="ECO:0000256" key="2">
    <source>
        <dbReference type="ARBA" id="ARBA00022490"/>
    </source>
</evidence>
<dbReference type="PROSITE" id="PS50178">
    <property type="entry name" value="ZF_FYVE"/>
    <property type="match status" value="1"/>
</dbReference>
<comment type="caution">
    <text evidence="13">The sequence shown here is derived from an EMBL/GenBank/DDBJ whole genome shotgun (WGS) entry which is preliminary data.</text>
</comment>
<gene>
    <name evidence="13" type="ORF">LARSCL_LOCUS5855</name>
</gene>
<feature type="compositionally biased region" description="Basic residues" evidence="9">
    <location>
        <begin position="2116"/>
        <end position="2129"/>
    </location>
</feature>
<evidence type="ECO:0000256" key="5">
    <source>
        <dbReference type="ARBA" id="ARBA00022771"/>
    </source>
</evidence>
<dbReference type="CDD" id="cd13389">
    <property type="entry name" value="PH1_FGD5_FGD6"/>
    <property type="match status" value="1"/>
</dbReference>
<feature type="region of interest" description="Disordered" evidence="9">
    <location>
        <begin position="2261"/>
        <end position="2322"/>
    </location>
</feature>
<dbReference type="Pfam" id="PF01363">
    <property type="entry name" value="FYVE"/>
    <property type="match status" value="1"/>
</dbReference>
<comment type="subcellular location">
    <subcellularLocation>
        <location evidence="1">Cytoplasm</location>
        <location evidence="1">Cytoskeleton</location>
    </subcellularLocation>
</comment>
<feature type="compositionally biased region" description="Basic and acidic residues" evidence="9">
    <location>
        <begin position="576"/>
        <end position="589"/>
    </location>
</feature>
<feature type="compositionally biased region" description="Basic and acidic residues" evidence="9">
    <location>
        <begin position="1004"/>
        <end position="1122"/>
    </location>
</feature>
<evidence type="ECO:0000256" key="8">
    <source>
        <dbReference type="PROSITE-ProRule" id="PRU00091"/>
    </source>
</evidence>
<dbReference type="Gene3D" id="3.30.40.10">
    <property type="entry name" value="Zinc/RING finger domain, C3HC4 (zinc finger)"/>
    <property type="match status" value="1"/>
</dbReference>
<dbReference type="Pfam" id="PF00621">
    <property type="entry name" value="RhoGEF"/>
    <property type="match status" value="1"/>
</dbReference>
<dbReference type="SUPFAM" id="SSF50729">
    <property type="entry name" value="PH domain-like"/>
    <property type="match status" value="2"/>
</dbReference>
<dbReference type="Gene3D" id="2.30.29.30">
    <property type="entry name" value="Pleckstrin-homology domain (PH domain)/Phosphotyrosine-binding domain (PTB)"/>
    <property type="match status" value="2"/>
</dbReference>
<dbReference type="PANTHER" id="PTHR12673:SF267">
    <property type="entry name" value="PROTEIN CBG10230"/>
    <property type="match status" value="1"/>
</dbReference>
<keyword evidence="7" id="KW-0206">Cytoskeleton</keyword>
<name>A0AAV1ZIF7_9ARAC</name>
<feature type="region of interest" description="Disordered" evidence="9">
    <location>
        <begin position="68"/>
        <end position="99"/>
    </location>
</feature>
<proteinExistence type="predicted"/>
<dbReference type="SMART" id="SM00325">
    <property type="entry name" value="RhoGEF"/>
    <property type="match status" value="1"/>
</dbReference>
<dbReference type="InterPro" id="IPR000306">
    <property type="entry name" value="Znf_FYVE"/>
</dbReference>
<feature type="compositionally biased region" description="Polar residues" evidence="9">
    <location>
        <begin position="2294"/>
        <end position="2308"/>
    </location>
</feature>
<feature type="compositionally biased region" description="Polar residues" evidence="9">
    <location>
        <begin position="635"/>
        <end position="644"/>
    </location>
</feature>
<dbReference type="GO" id="GO:0008270">
    <property type="term" value="F:zinc ion binding"/>
    <property type="evidence" value="ECO:0007669"/>
    <property type="project" value="UniProtKB-KW"/>
</dbReference>
<feature type="region of interest" description="Disordered" evidence="9">
    <location>
        <begin position="1795"/>
        <end position="2047"/>
    </location>
</feature>
<organism evidence="13 14">
    <name type="scientific">Larinioides sclopetarius</name>
    <dbReference type="NCBI Taxonomy" id="280406"/>
    <lineage>
        <taxon>Eukaryota</taxon>
        <taxon>Metazoa</taxon>
        <taxon>Ecdysozoa</taxon>
        <taxon>Arthropoda</taxon>
        <taxon>Chelicerata</taxon>
        <taxon>Arachnida</taxon>
        <taxon>Araneae</taxon>
        <taxon>Araneomorphae</taxon>
        <taxon>Entelegynae</taxon>
        <taxon>Araneoidea</taxon>
        <taxon>Araneidae</taxon>
        <taxon>Larinioides</taxon>
    </lineage>
</organism>
<dbReference type="CDD" id="cd00160">
    <property type="entry name" value="RhoGEF"/>
    <property type="match status" value="1"/>
</dbReference>
<keyword evidence="5 8" id="KW-0863">Zinc-finger</keyword>
<feature type="compositionally biased region" description="Polar residues" evidence="9">
    <location>
        <begin position="719"/>
        <end position="729"/>
    </location>
</feature>
<dbReference type="SMART" id="SM00064">
    <property type="entry name" value="FYVE"/>
    <property type="match status" value="1"/>
</dbReference>
<feature type="compositionally biased region" description="Basic and acidic residues" evidence="9">
    <location>
        <begin position="620"/>
        <end position="633"/>
    </location>
</feature>
<feature type="region of interest" description="Disordered" evidence="9">
    <location>
        <begin position="2756"/>
        <end position="2788"/>
    </location>
</feature>
<feature type="compositionally biased region" description="Polar residues" evidence="9">
    <location>
        <begin position="745"/>
        <end position="782"/>
    </location>
</feature>
<dbReference type="InterPro" id="IPR051092">
    <property type="entry name" value="FYVE_RhoGEF_PH"/>
</dbReference>
<feature type="region of interest" description="Disordered" evidence="9">
    <location>
        <begin position="1"/>
        <end position="27"/>
    </location>
</feature>
<keyword evidence="4" id="KW-0479">Metal-binding</keyword>
<protein>
    <recommendedName>
        <fullName evidence="15">DH domain-containing protein</fullName>
    </recommendedName>
</protein>
<feature type="compositionally biased region" description="Polar residues" evidence="9">
    <location>
        <begin position="2087"/>
        <end position="2107"/>
    </location>
</feature>
<dbReference type="Pfam" id="PF00169">
    <property type="entry name" value="PH"/>
    <property type="match status" value="2"/>
</dbReference>
<dbReference type="InterPro" id="IPR035899">
    <property type="entry name" value="DBL_dom_sf"/>
</dbReference>
<sequence length="2904" mass="324051">MDATNDQISTNKPPLLPKPCLNTSASDAGEHVIPQMVITSADEEPAVIQNGSQAIPLPYVSISEPVQAAHQAKDLQGTSSPTEAVQDQQTTDGKWSGDEQIESTLNKSIPQSHDEHVSHSVIQRPLIIESEKCASQPTTLEPAVEISESPSPPPSLPPTTLQRPLVVDSSSQIADNFVLASEGTFGQCSPETMHREITGKDVIEEILDDIEPSPVDVKPKSSSFSWMPSFSKSHSSGKDEKSSSAQTSKETETKENQKPSDVEPHTKKDGIQQNMKKFFDNLLHDTSADVKDKAIVQDDHHEGAATDSKKEQKDGKHSVMKLFSSSKQESETKGKESPLPSELPKESEGTAKESKFTVKKMFDSFKHDTGDKKDATAAELSQPDIKSKGKAMSSSQEPSKEPESLSKDTSKDSKFSVKKIFQHDVSGKKDSTAEPGKPETKSKGKISPTSTEPLKDLEPISTKDASKESKFSVKKMFDSFKHEPAEKKETVPESAVDMKIKVEVTPSSAESETKPKDSKFNMKKMFDSFKHDSSEKKDVLPDSSTDTKFKEKSAPPTKSPKEEEGSSKYNISKMFDSFKQDSAQKKADAPSDLSQPNENLPKTPKEGDGSSKYNISKMFDSFKHDSSQKKADVSSDLSQPNENLPKTPKEGDGSSKYNISKIFDSFKHDSPQKKTDITLESPQPVENPDASKVHKDSKSGFKKFIGSFKHDETVPSAATGVNLSETPVGSSEYDKESSKSVLPKPNTSKQYPGKEIQTSQVTITISPSEKTDTQSKNFTSETKGIPEGKLKSKEGSVKKFFHSFKFDGSVAPKEKTKHHVTFLERDSLKRSYSFRDSILLKDEDVPDHSENVSKGSTHSIRKLFSSDKPSEKKKAKQQLKRSESCKETFAEKEAFHGFRSFFDSITHKNVPKPSQVSTAEEHIYDTVGRPEPSTSGLSYPENISRQTPSKTPEPKQKEDSSGMKKLFDSFRHKDSASKPKIMKREDKDYEKIDISFTVPNASEPSKKNEQTTKDLKREPLLPKSIEAKKKEQTTKDPKKESEPMKIVETKKKEQTTKDAKKESEPMKIVETKKKEQTTKDAKKESEPMKIVETKKKEQSTKDVKKEPQPSKSVEIHKSKDVPKVASNLSPKQANKKKTEETIPSIQINGPSTSMDSKMSMFTTISDNFTVLKDKVMHSKDSKKKEAVDHDKIAEEYDLQHAANKNQVPDISAGTYKPIEDGSFISVDLKQEDDMRKDTTSVTLDKKVSSQEKPLQESSKKPSLPKNLPKSVKASDRIEPGTPETLYDTCCMRLANLLGKKAMEIVSEKTKGPPKKPPKPSAEAIARARAAVVSQRLRGYPTKAQSIGENIPVGYDDIRFADDETESSCDYKDVENIDYILDYELVNRYKCDSKLDTFSDPSTCSGMSSYYTPDTVTLKDETFSDAPLESVSLNNDYLFQHLSAAANNQTDFRSLPSKVKSKEERDKLKSLAKPGQSVSSTTLTPVKKVPPPLPPKPTVLPKPKDSQNKSGVSQCINGLSLSPRLKTKFEKDSAATKKRPLLVADLKGTEFTSLQTKSKDHQNKERTFNLVLRNESLKNISTIAPLHKPLQNTKSSPHISQLSTTSEPTASKKQSPQRPPPPVSFIHAEGKKPKAPPPVPEKPKREGRTASTSAIPEKRTISPPRPPPPVINKVNVPPPRPPPPTPSKTVADEIIDDQAETSHIFKADAQVVSEKDLFNDRPIYENDVQQLKLSEIIHPDYPLEKKEVIIDDQSNHIPDEGLNVLAKENDRIPKSSEKISEIKTLYLPSVTIEADVVKPAPKPPPRGRRIRSRTVEIPPKEKTPEKSLRRSQSLSDIEVESRTSHLTVSTPPTKSDLKHLYTSVNKDGKRAIASGSQSPSVSSRPLPAPPPPPRKFRSLDRKPKEKKKQSEKDELRSSEDDVLVSRSGSADAAADHGPNDTEKQIESTLEFSGNVSPLPRSFSPNLPPDHKSKDELEETDSFKLSESGSPVSRSDSPNVSIKPPERKRKTDKQRFLSLHIEKKRTTPEFETHSLRMPRSHSEPLKPDRKFKHLHRPEYDENANISFPTVAEVHHNSVILDECGNEIGETSASANIPSVDATDSATNGGKDNKSPNPHPRRKKDKNPKKSHSSWYDQSDQSWEIVDWDSIVASEKDVRTSEASTSLAQMRRRSDPIIGRKTRQTSKFYVDVEVGGAGLPLVDKETSPLHLDCSEKSVQTSLETLSQGIISRDEQSELAESSSDNTDNLLNIVKTLQSELKTTLSRHKSLEDEDKDASNATTDTEIKNEGRKVEYLNTPSIQSSASETWPISSSEESEGELSPGRAASLSEIALNRKKKKVFYIAREIMTSEEIFVDTLKLLNVDFKAAVEAASKQRNSPVIPDEALSQILNHLPQLQQLNENLLMELKDRIDNWDKLEKIADVIVKIGPFLKLYSWYIHDFESNVALLEESKKKYPSFAQVVKEFEASSRCKRLALNHFMLKPIQRIPQYRLLLQEYLHHLSEDSPDYQDTVTALQIVSEVAGHANDSMKQGDNAQKLISIQNSIMGHKEIIKPGRLFVKEGELMKLSRKGMQPRWFVLFNDLLLYLTPVQHGVYRINHELPLTGMKVAIPIQQDYQNEFSIISVTRSFTLAARSQEERQEWIVALTKAIEENASKRSTFTNIRLQRRMQGKNSEDDEGDFVLGRKAPVWIPDARVTMCQLCTSEFTVTFRRHHCRACGKVVCSVCSSNRIPLAYLGGNKVYRVCDECYSKLGLETGSTPENGETDSDNQQIAVKPHLRTEHRHTNRHRGRRNLPSVLKEVCANDQGSTISGYLQKRIGKSWKKEWFVVKDKVLYEYKASEDVAALSSTPLLGYNIESFSEDYENVNMSLLFQLTHPGQAPIIFHADSIGSTERWIAALKEASILE</sequence>
<feature type="domain" description="FYVE-type" evidence="12">
    <location>
        <begin position="2691"/>
        <end position="2751"/>
    </location>
</feature>
<dbReference type="InterPro" id="IPR017455">
    <property type="entry name" value="Znf_FYVE-rel"/>
</dbReference>
<feature type="compositionally biased region" description="Basic and acidic residues" evidence="9">
    <location>
        <begin position="511"/>
        <end position="566"/>
    </location>
</feature>
<feature type="region of interest" description="Disordered" evidence="9">
    <location>
        <begin position="1452"/>
        <end position="1516"/>
    </location>
</feature>
<dbReference type="InterPro" id="IPR001849">
    <property type="entry name" value="PH_domain"/>
</dbReference>
<dbReference type="PROSITE" id="PS50003">
    <property type="entry name" value="PH_DOMAIN"/>
    <property type="match status" value="2"/>
</dbReference>
<feature type="compositionally biased region" description="Polar residues" evidence="9">
    <location>
        <begin position="1"/>
        <end position="11"/>
    </location>
</feature>
<evidence type="ECO:0008006" key="15">
    <source>
        <dbReference type="Google" id="ProtNLM"/>
    </source>
</evidence>
<feature type="compositionally biased region" description="Low complexity" evidence="9">
    <location>
        <begin position="1873"/>
        <end position="1884"/>
    </location>
</feature>
<keyword evidence="2" id="KW-0963">Cytoplasm</keyword>
<evidence type="ECO:0000259" key="10">
    <source>
        <dbReference type="PROSITE" id="PS50003"/>
    </source>
</evidence>
<dbReference type="GO" id="GO:0005737">
    <property type="term" value="C:cytoplasm"/>
    <property type="evidence" value="ECO:0007669"/>
    <property type="project" value="TreeGrafter"/>
</dbReference>
<feature type="compositionally biased region" description="Basic and acidic residues" evidence="9">
    <location>
        <begin position="2281"/>
        <end position="2291"/>
    </location>
</feature>
<evidence type="ECO:0000313" key="14">
    <source>
        <dbReference type="Proteomes" id="UP001497382"/>
    </source>
</evidence>
<feature type="compositionally biased region" description="Basic and acidic residues" evidence="9">
    <location>
        <begin position="1896"/>
        <end position="1918"/>
    </location>
</feature>
<feature type="compositionally biased region" description="Basic and acidic residues" evidence="9">
    <location>
        <begin position="952"/>
        <end position="993"/>
    </location>
</feature>
<feature type="compositionally biased region" description="Polar residues" evidence="9">
    <location>
        <begin position="1981"/>
        <end position="1998"/>
    </location>
</feature>
<feature type="compositionally biased region" description="Basic and acidic residues" evidence="9">
    <location>
        <begin position="689"/>
        <end position="698"/>
    </location>
</feature>
<dbReference type="InterPro" id="IPR000219">
    <property type="entry name" value="DH_dom"/>
</dbReference>
<feature type="compositionally biased region" description="Polar residues" evidence="9">
    <location>
        <begin position="1141"/>
        <end position="1157"/>
    </location>
</feature>
<feature type="compositionally biased region" description="Polar residues" evidence="9">
    <location>
        <begin position="932"/>
        <end position="950"/>
    </location>
</feature>
<feature type="region of interest" description="Disordered" evidence="9">
    <location>
        <begin position="134"/>
        <end position="162"/>
    </location>
</feature>
<dbReference type="SMART" id="SM00233">
    <property type="entry name" value="PH"/>
    <property type="match status" value="2"/>
</dbReference>
<feature type="compositionally biased region" description="Polar residues" evidence="9">
    <location>
        <begin position="1843"/>
        <end position="1852"/>
    </location>
</feature>
<evidence type="ECO:0000256" key="9">
    <source>
        <dbReference type="SAM" id="MobiDB-lite"/>
    </source>
</evidence>
<keyword evidence="6" id="KW-0862">Zinc</keyword>